<dbReference type="STRING" id="990371.SAMN05421813_11198"/>
<name>A0A1G9T0K0_9SPHI</name>
<dbReference type="Gene3D" id="3.40.470.10">
    <property type="entry name" value="Uracil-DNA glycosylase-like domain"/>
    <property type="match status" value="1"/>
</dbReference>
<organism evidence="1 2">
    <name type="scientific">Daejeonella rubra</name>
    <dbReference type="NCBI Taxonomy" id="990371"/>
    <lineage>
        <taxon>Bacteria</taxon>
        <taxon>Pseudomonadati</taxon>
        <taxon>Bacteroidota</taxon>
        <taxon>Sphingobacteriia</taxon>
        <taxon>Sphingobacteriales</taxon>
        <taxon>Sphingobacteriaceae</taxon>
        <taxon>Daejeonella</taxon>
    </lineage>
</organism>
<dbReference type="EMBL" id="FNHH01000011">
    <property type="protein sequence ID" value="SDM41166.1"/>
    <property type="molecule type" value="Genomic_DNA"/>
</dbReference>
<evidence type="ECO:0000313" key="1">
    <source>
        <dbReference type="EMBL" id="SDM41166.1"/>
    </source>
</evidence>
<dbReference type="Proteomes" id="UP000199226">
    <property type="component" value="Unassembled WGS sequence"/>
</dbReference>
<gene>
    <name evidence="1" type="ORF">SAMN05421813_11198</name>
</gene>
<reference evidence="2" key="1">
    <citation type="submission" date="2016-10" db="EMBL/GenBank/DDBJ databases">
        <authorList>
            <person name="Varghese N."/>
            <person name="Submissions S."/>
        </authorList>
    </citation>
    <scope>NUCLEOTIDE SEQUENCE [LARGE SCALE GENOMIC DNA]</scope>
    <source>
        <strain evidence="2">DSM 24536</strain>
    </source>
</reference>
<accession>A0A1G9T0K0</accession>
<protein>
    <submittedName>
        <fullName evidence="1">Uracil DNA glycosylase superfamily protein</fullName>
    </submittedName>
</protein>
<dbReference type="RefSeq" id="WP_090704363.1">
    <property type="nucleotide sequence ID" value="NZ_FNHH01000011.1"/>
</dbReference>
<dbReference type="OrthoDB" id="6399635at2"/>
<proteinExistence type="predicted"/>
<dbReference type="AlphaFoldDB" id="A0A1G9T0K0"/>
<keyword evidence="2" id="KW-1185">Reference proteome</keyword>
<sequence length="233" mass="27478">MDELISLYRERLKIVDGHLKEYNLNVPPEKKATNPFFITIPDDYGSYSNRIMIFGQETNGWCNECGNNSEYSNSLDKSIEIYRKFYLNGGINSYSGPFWNEFKRIRKAIQEHKNTVFLWNNVNKIGRIGKGNIKEINEIQFRYFQLIRDEIELLKPNVIVFLTGSDYDYFIENNFGKFKQTEISDSIWEISFNDDRLKSIKSFKTYHPNALYFKGKNRTVIPNLINEIKNACI</sequence>
<evidence type="ECO:0000313" key="2">
    <source>
        <dbReference type="Proteomes" id="UP000199226"/>
    </source>
</evidence>
<dbReference type="InterPro" id="IPR036895">
    <property type="entry name" value="Uracil-DNA_glycosylase-like_sf"/>
</dbReference>